<keyword evidence="5" id="KW-1185">Reference proteome</keyword>
<protein>
    <recommendedName>
        <fullName evidence="3">AB hydrolase-1 domain-containing protein</fullName>
    </recommendedName>
</protein>
<dbReference type="Pfam" id="PF00561">
    <property type="entry name" value="Abhydrolase_1"/>
    <property type="match status" value="1"/>
</dbReference>
<dbReference type="EMBL" id="CAXHTB010000002">
    <property type="protein sequence ID" value="CAL0302289.1"/>
    <property type="molecule type" value="Genomic_DNA"/>
</dbReference>
<accession>A0AAV1VYV0</accession>
<evidence type="ECO:0000256" key="1">
    <source>
        <dbReference type="SAM" id="MobiDB-lite"/>
    </source>
</evidence>
<name>A0AAV1VYV0_LUPLU</name>
<proteinExistence type="predicted"/>
<dbReference type="InterPro" id="IPR000073">
    <property type="entry name" value="AB_hydrolase_1"/>
</dbReference>
<dbReference type="Proteomes" id="UP001497480">
    <property type="component" value="Unassembled WGS sequence"/>
</dbReference>
<feature type="domain" description="AB hydrolase-1" evidence="3">
    <location>
        <begin position="115"/>
        <end position="271"/>
    </location>
</feature>
<reference evidence="4 5" key="1">
    <citation type="submission" date="2024-03" db="EMBL/GenBank/DDBJ databases">
        <authorList>
            <person name="Martinez-Hernandez J."/>
        </authorList>
    </citation>
    <scope>NUCLEOTIDE SEQUENCE [LARGE SCALE GENOMIC DNA]</scope>
</reference>
<keyword evidence="2" id="KW-0812">Transmembrane</keyword>
<gene>
    <name evidence="4" type="ORF">LLUT_LOCUS3349</name>
</gene>
<feature type="transmembrane region" description="Helical" evidence="2">
    <location>
        <begin position="38"/>
        <end position="57"/>
    </location>
</feature>
<evidence type="ECO:0000313" key="5">
    <source>
        <dbReference type="Proteomes" id="UP001497480"/>
    </source>
</evidence>
<dbReference type="AlphaFoldDB" id="A0AAV1VYV0"/>
<keyword evidence="2" id="KW-0472">Membrane</keyword>
<keyword evidence="2" id="KW-1133">Transmembrane helix</keyword>
<dbReference type="SUPFAM" id="SSF53474">
    <property type="entry name" value="alpha/beta-Hydrolases"/>
    <property type="match status" value="1"/>
</dbReference>
<dbReference type="Gene3D" id="3.40.50.1820">
    <property type="entry name" value="alpha/beta hydrolase"/>
    <property type="match status" value="1"/>
</dbReference>
<evidence type="ECO:0000256" key="2">
    <source>
        <dbReference type="SAM" id="Phobius"/>
    </source>
</evidence>
<dbReference type="InterPro" id="IPR029058">
    <property type="entry name" value="AB_hydrolase_fold"/>
</dbReference>
<dbReference type="PANTHER" id="PTHR43689:SF8">
    <property type="entry name" value="ALPHA_BETA-HYDROLASES SUPERFAMILY PROTEIN"/>
    <property type="match status" value="1"/>
</dbReference>
<comment type="caution">
    <text evidence="4">The sequence shown here is derived from an EMBL/GenBank/DDBJ whole genome shotgun (WGS) entry which is preliminary data.</text>
</comment>
<organism evidence="4 5">
    <name type="scientific">Lupinus luteus</name>
    <name type="common">European yellow lupine</name>
    <dbReference type="NCBI Taxonomy" id="3873"/>
    <lineage>
        <taxon>Eukaryota</taxon>
        <taxon>Viridiplantae</taxon>
        <taxon>Streptophyta</taxon>
        <taxon>Embryophyta</taxon>
        <taxon>Tracheophyta</taxon>
        <taxon>Spermatophyta</taxon>
        <taxon>Magnoliopsida</taxon>
        <taxon>eudicotyledons</taxon>
        <taxon>Gunneridae</taxon>
        <taxon>Pentapetalae</taxon>
        <taxon>rosids</taxon>
        <taxon>fabids</taxon>
        <taxon>Fabales</taxon>
        <taxon>Fabaceae</taxon>
        <taxon>Papilionoideae</taxon>
        <taxon>50 kb inversion clade</taxon>
        <taxon>genistoids sensu lato</taxon>
        <taxon>core genistoids</taxon>
        <taxon>Genisteae</taxon>
        <taxon>Lupinus</taxon>
    </lineage>
</organism>
<sequence length="477" mass="52670">MAITPEQDPKPKPQQQQKTKPKSSTTTKTTTNDPKFSFFFYFTLSISLITLFFTFFTSSSLSSHDPKSWFLSLPTTLRHHYSNGRTVKVQLHPNQPPIQVFTFQQTPSTKASENVVVLHGTGLSSFSYRKVLNFMASKGLQVVAIDLPGNGFSEKSMEVVSVEPLNGFFDTFWYVFGEIKEKGFFWAFDQIVETGQIPYEEIVGRMSKRKIVKAIDFGPEDMGRVLGQVISTLGLEPVHLVLHDSALGLSANWISDNSEFVRSVTLIDTSNSGALPICVVQYPLIREVVLGFSFAYAKVLNSCCSKGVGVNDADAQRVLLKGMDGRKSVVAIGKRLNSSFDVEEWGGSDGLKGVPMQLLWSGGWSKEWSDEGNRVARALPQASFVTHSGGRWGQEDAADEIGEKVSSFILSLPKSVRKVEQEAIPDHIQKLLDEAKNNDHDHGHGHGHGHGHYGDTNIPEPDYMNAYGLGQGGPHGW</sequence>
<feature type="region of interest" description="Disordered" evidence="1">
    <location>
        <begin position="1"/>
        <end position="29"/>
    </location>
</feature>
<dbReference type="PANTHER" id="PTHR43689">
    <property type="entry name" value="HYDROLASE"/>
    <property type="match status" value="1"/>
</dbReference>
<feature type="region of interest" description="Disordered" evidence="1">
    <location>
        <begin position="436"/>
        <end position="458"/>
    </location>
</feature>
<feature type="compositionally biased region" description="Low complexity" evidence="1">
    <location>
        <begin position="13"/>
        <end position="29"/>
    </location>
</feature>
<evidence type="ECO:0000313" key="4">
    <source>
        <dbReference type="EMBL" id="CAL0302289.1"/>
    </source>
</evidence>
<evidence type="ECO:0000259" key="3">
    <source>
        <dbReference type="Pfam" id="PF00561"/>
    </source>
</evidence>